<organism evidence="1 2">
    <name type="scientific">Colletotrichum musicola</name>
    <dbReference type="NCBI Taxonomy" id="2175873"/>
    <lineage>
        <taxon>Eukaryota</taxon>
        <taxon>Fungi</taxon>
        <taxon>Dikarya</taxon>
        <taxon>Ascomycota</taxon>
        <taxon>Pezizomycotina</taxon>
        <taxon>Sordariomycetes</taxon>
        <taxon>Hypocreomycetidae</taxon>
        <taxon>Glomerellales</taxon>
        <taxon>Glomerellaceae</taxon>
        <taxon>Colletotrichum</taxon>
        <taxon>Colletotrichum orchidearum species complex</taxon>
    </lineage>
</organism>
<comment type="caution">
    <text evidence="1">The sequence shown here is derived from an EMBL/GenBank/DDBJ whole genome shotgun (WGS) entry which is preliminary data.</text>
</comment>
<reference evidence="1" key="1">
    <citation type="journal article" date="2020" name="Phytopathology">
        <title>Genome Sequence Resources of Colletotrichum truncatum, C. plurivorum, C. musicola, and C. sojae: Four Species Pathogenic to Soybean (Glycine max).</title>
        <authorList>
            <person name="Rogerio F."/>
            <person name="Boufleur T.R."/>
            <person name="Ciampi-Guillardi M."/>
            <person name="Sukno S.A."/>
            <person name="Thon M.R."/>
            <person name="Massola Junior N.S."/>
            <person name="Baroncelli R."/>
        </authorList>
    </citation>
    <scope>NUCLEOTIDE SEQUENCE</scope>
    <source>
        <strain evidence="1">LFN0074</strain>
    </source>
</reference>
<accession>A0A8H6NAV5</accession>
<protein>
    <submittedName>
        <fullName evidence="1">Uncharacterized protein</fullName>
    </submittedName>
</protein>
<evidence type="ECO:0000313" key="2">
    <source>
        <dbReference type="Proteomes" id="UP000639643"/>
    </source>
</evidence>
<name>A0A8H6NAV5_9PEZI</name>
<dbReference type="AlphaFoldDB" id="A0A8H6NAV5"/>
<evidence type="ECO:0000313" key="1">
    <source>
        <dbReference type="EMBL" id="KAF6825875.1"/>
    </source>
</evidence>
<gene>
    <name evidence="1" type="ORF">CMUS01_09657</name>
</gene>
<dbReference type="OrthoDB" id="192702at2759"/>
<dbReference type="EMBL" id="WIGM01000417">
    <property type="protein sequence ID" value="KAF6825875.1"/>
    <property type="molecule type" value="Genomic_DNA"/>
</dbReference>
<sequence>MPPNEASSRPGATPGLPIARFRLSPSALASGACGRPLPIVSISSRNPSSRRPRYIPADKTLNDIFAAFRCLFPVFESGHLLNQTVFPVASATAGPIHPLDLPHLPWTDEDADLTGAVVLSLSAARKTGRNLA</sequence>
<dbReference type="Proteomes" id="UP000639643">
    <property type="component" value="Unassembled WGS sequence"/>
</dbReference>
<keyword evidence="2" id="KW-1185">Reference proteome</keyword>
<proteinExistence type="predicted"/>